<evidence type="ECO:0000256" key="2">
    <source>
        <dbReference type="SAM" id="SignalP"/>
    </source>
</evidence>
<keyword evidence="2" id="KW-0732">Signal</keyword>
<dbReference type="RefSeq" id="XP_007402879.1">
    <property type="nucleotide sequence ID" value="XM_007402817.1"/>
</dbReference>
<evidence type="ECO:0000313" key="3">
    <source>
        <dbReference type="EMBL" id="EKM48569.1"/>
    </source>
</evidence>
<gene>
    <name evidence="3" type="ORF">PHACADRAFT_202654</name>
</gene>
<name>K5VPQ8_PHACS</name>
<feature type="region of interest" description="Disordered" evidence="1">
    <location>
        <begin position="139"/>
        <end position="172"/>
    </location>
</feature>
<feature type="chain" id="PRO_5003884887" evidence="2">
    <location>
        <begin position="17"/>
        <end position="172"/>
    </location>
</feature>
<organism evidence="3 4">
    <name type="scientific">Phanerochaete carnosa (strain HHB-10118-sp)</name>
    <name type="common">White-rot fungus</name>
    <name type="synonym">Peniophora carnosa</name>
    <dbReference type="NCBI Taxonomy" id="650164"/>
    <lineage>
        <taxon>Eukaryota</taxon>
        <taxon>Fungi</taxon>
        <taxon>Dikarya</taxon>
        <taxon>Basidiomycota</taxon>
        <taxon>Agaricomycotina</taxon>
        <taxon>Agaricomycetes</taxon>
        <taxon>Polyporales</taxon>
        <taxon>Phanerochaetaceae</taxon>
        <taxon>Phanerochaete</taxon>
    </lineage>
</organism>
<dbReference type="EMBL" id="JH930922">
    <property type="protein sequence ID" value="EKM48569.1"/>
    <property type="molecule type" value="Genomic_DNA"/>
</dbReference>
<evidence type="ECO:0000313" key="4">
    <source>
        <dbReference type="Proteomes" id="UP000008370"/>
    </source>
</evidence>
<dbReference type="InParanoid" id="K5VPQ8"/>
<dbReference type="HOGENOM" id="CLU_1555801_0_0_1"/>
<dbReference type="AlphaFoldDB" id="K5VPQ8"/>
<keyword evidence="4" id="KW-1185">Reference proteome</keyword>
<proteinExistence type="predicted"/>
<feature type="compositionally biased region" description="Low complexity" evidence="1">
    <location>
        <begin position="34"/>
        <end position="53"/>
    </location>
</feature>
<sequence>MPVSLLPMGVLCGVFTLPQPARQPQTRPSPPTSPLQLADTQTPEPTDTQPEPTAAHFESTVTQPANTSVQSAAASVQLVDVSAQPEATIASTQPTVLLLQTIVVPQPAMRYMIQLRLSCSSSLLSLIPLQHVHTHAAAFGNDSGSTAPAKQKRQDTGIKHGSNIQMLQKQQL</sequence>
<feature type="signal peptide" evidence="2">
    <location>
        <begin position="1"/>
        <end position="16"/>
    </location>
</feature>
<evidence type="ECO:0000256" key="1">
    <source>
        <dbReference type="SAM" id="MobiDB-lite"/>
    </source>
</evidence>
<accession>K5VPQ8</accession>
<protein>
    <submittedName>
        <fullName evidence="3">Uncharacterized protein</fullName>
    </submittedName>
</protein>
<dbReference type="Proteomes" id="UP000008370">
    <property type="component" value="Unassembled WGS sequence"/>
</dbReference>
<feature type="region of interest" description="Disordered" evidence="1">
    <location>
        <begin position="19"/>
        <end position="68"/>
    </location>
</feature>
<reference evidence="3 4" key="1">
    <citation type="journal article" date="2012" name="BMC Genomics">
        <title>Comparative genomics of the white-rot fungi, Phanerochaete carnosa and P. chrysosporium, to elucidate the genetic basis of the distinct wood types they colonize.</title>
        <authorList>
            <person name="Suzuki H."/>
            <person name="MacDonald J."/>
            <person name="Syed K."/>
            <person name="Salamov A."/>
            <person name="Hori C."/>
            <person name="Aerts A."/>
            <person name="Henrissat B."/>
            <person name="Wiebenga A."/>
            <person name="vanKuyk P.A."/>
            <person name="Barry K."/>
            <person name="Lindquist E."/>
            <person name="LaButti K."/>
            <person name="Lapidus A."/>
            <person name="Lucas S."/>
            <person name="Coutinho P."/>
            <person name="Gong Y."/>
            <person name="Samejima M."/>
            <person name="Mahadevan R."/>
            <person name="Abou-Zaid M."/>
            <person name="de Vries R.P."/>
            <person name="Igarashi K."/>
            <person name="Yadav J.S."/>
            <person name="Grigoriev I.V."/>
            <person name="Master E.R."/>
        </authorList>
    </citation>
    <scope>NUCLEOTIDE SEQUENCE [LARGE SCALE GENOMIC DNA]</scope>
    <source>
        <strain evidence="3 4">HHB-10118-sp</strain>
    </source>
</reference>
<feature type="compositionally biased region" description="Polar residues" evidence="1">
    <location>
        <begin position="162"/>
        <end position="172"/>
    </location>
</feature>
<dbReference type="GeneID" id="18911944"/>
<dbReference type="KEGG" id="pco:PHACADRAFT_202654"/>
<feature type="compositionally biased region" description="Polar residues" evidence="1">
    <location>
        <begin position="59"/>
        <end position="68"/>
    </location>
</feature>